<dbReference type="AlphaFoldDB" id="A0A482XJQ2"/>
<dbReference type="InterPro" id="IPR004012">
    <property type="entry name" value="Run_dom"/>
</dbReference>
<dbReference type="EMBL" id="QKKF02007160">
    <property type="protein sequence ID" value="RZF46136.1"/>
    <property type="molecule type" value="Genomic_DNA"/>
</dbReference>
<dbReference type="OrthoDB" id="9044749at2759"/>
<dbReference type="SUPFAM" id="SSF140741">
    <property type="entry name" value="RUN domain-like"/>
    <property type="match status" value="1"/>
</dbReference>
<dbReference type="Pfam" id="PF02759">
    <property type="entry name" value="RUN"/>
    <property type="match status" value="1"/>
</dbReference>
<evidence type="ECO:0000313" key="3">
    <source>
        <dbReference type="Proteomes" id="UP000291343"/>
    </source>
</evidence>
<dbReference type="SUPFAM" id="SSF50729">
    <property type="entry name" value="PH domain-like"/>
    <property type="match status" value="1"/>
</dbReference>
<dbReference type="InterPro" id="IPR036034">
    <property type="entry name" value="PDZ_sf"/>
</dbReference>
<protein>
    <recommendedName>
        <fullName evidence="1">RUN domain-containing protein</fullName>
    </recommendedName>
</protein>
<dbReference type="CDD" id="cd17682">
    <property type="entry name" value="RUN_RUFY4_like"/>
    <property type="match status" value="1"/>
</dbReference>
<sequence length="426" mass="47560">MSVSDPLLKDLKGYAQQLLEVQGPIKDSNEYVSKFCECLEKIFQQGLSCINYSSMSFRPSGIWDWLELMADNRMGDSYSYQMAVNNVKECAKIKKNIGRARLLIRTCLVKKCLHVPVHNYLMFTDWKHVFSSQSILGDDILCQILYSVLLWVGRLNFELDLNNSRFLDVTWDLPVTKKLELVPCKKMGVTVIFVEGKAVCFDIQKNSVAAEDDVVQVGDIIDELNGNVITTSSQGSLNNLMRKTAGFPISIYLIKAKWKNNLFPPIVPLLVAAKLDISSIRQKQMAEQDAKVLIKNEMAKSSITYIGNVSTGSLGDVKQIAGGINQILSGKGNQIDSLVTFECLDLGVKVTDKAQAKILLKHSYMEIASCGCAVDIPYYFAYIASDGLCSQSDNFVCYVFHCNIQSEIDTILNSIGQGFKRTHYVV</sequence>
<proteinExistence type="predicted"/>
<dbReference type="Pfam" id="PF00640">
    <property type="entry name" value="PID"/>
    <property type="match status" value="1"/>
</dbReference>
<keyword evidence="3" id="KW-1185">Reference proteome</keyword>
<feature type="domain" description="RUN" evidence="1">
    <location>
        <begin position="26"/>
        <end position="164"/>
    </location>
</feature>
<dbReference type="InterPro" id="IPR037213">
    <property type="entry name" value="Run_dom_sf"/>
</dbReference>
<dbReference type="PANTHER" id="PTHR46753">
    <property type="entry name" value="FYVE AND COILED-COIL DOMAIN-CONTAINING PROTEIN 1"/>
    <property type="match status" value="1"/>
</dbReference>
<dbReference type="InParanoid" id="A0A482XJQ2"/>
<gene>
    <name evidence="2" type="ORF">LSTR_LSTR015488</name>
</gene>
<dbReference type="PROSITE" id="PS50826">
    <property type="entry name" value="RUN"/>
    <property type="match status" value="1"/>
</dbReference>
<dbReference type="InterPro" id="IPR011993">
    <property type="entry name" value="PH-like_dom_sf"/>
</dbReference>
<accession>A0A482XJQ2</accession>
<reference evidence="2 3" key="1">
    <citation type="journal article" date="2017" name="Gigascience">
        <title>Genome sequence of the small brown planthopper, Laodelphax striatellus.</title>
        <authorList>
            <person name="Zhu J."/>
            <person name="Jiang F."/>
            <person name="Wang X."/>
            <person name="Yang P."/>
            <person name="Bao Y."/>
            <person name="Zhao W."/>
            <person name="Wang W."/>
            <person name="Lu H."/>
            <person name="Wang Q."/>
            <person name="Cui N."/>
            <person name="Li J."/>
            <person name="Chen X."/>
            <person name="Luo L."/>
            <person name="Yu J."/>
            <person name="Kang L."/>
            <person name="Cui F."/>
        </authorList>
    </citation>
    <scope>NUCLEOTIDE SEQUENCE [LARGE SCALE GENOMIC DNA]</scope>
    <source>
        <strain evidence="2">Lst14</strain>
    </source>
</reference>
<dbReference type="PANTHER" id="PTHR46753:SF3">
    <property type="entry name" value="PDZ DOMAIN-CONTAINING PROTEIN"/>
    <property type="match status" value="1"/>
</dbReference>
<dbReference type="SUPFAM" id="SSF50156">
    <property type="entry name" value="PDZ domain-like"/>
    <property type="match status" value="1"/>
</dbReference>
<name>A0A482XJQ2_LAOST</name>
<organism evidence="2 3">
    <name type="scientific">Laodelphax striatellus</name>
    <name type="common">Small brown planthopper</name>
    <name type="synonym">Delphax striatella</name>
    <dbReference type="NCBI Taxonomy" id="195883"/>
    <lineage>
        <taxon>Eukaryota</taxon>
        <taxon>Metazoa</taxon>
        <taxon>Ecdysozoa</taxon>
        <taxon>Arthropoda</taxon>
        <taxon>Hexapoda</taxon>
        <taxon>Insecta</taxon>
        <taxon>Pterygota</taxon>
        <taxon>Neoptera</taxon>
        <taxon>Paraneoptera</taxon>
        <taxon>Hemiptera</taxon>
        <taxon>Auchenorrhyncha</taxon>
        <taxon>Fulgoroidea</taxon>
        <taxon>Delphacidae</taxon>
        <taxon>Criomorphinae</taxon>
        <taxon>Laodelphax</taxon>
    </lineage>
</organism>
<dbReference type="InterPro" id="IPR006020">
    <property type="entry name" value="PTB/PI_dom"/>
</dbReference>
<evidence type="ECO:0000259" key="1">
    <source>
        <dbReference type="PROSITE" id="PS50826"/>
    </source>
</evidence>
<comment type="caution">
    <text evidence="2">The sequence shown here is derived from an EMBL/GenBank/DDBJ whole genome shotgun (WGS) entry which is preliminary data.</text>
</comment>
<dbReference type="Gene3D" id="1.20.58.900">
    <property type="match status" value="1"/>
</dbReference>
<dbReference type="Gene3D" id="2.30.29.30">
    <property type="entry name" value="Pleckstrin-homology domain (PH domain)/Phosphotyrosine-binding domain (PTB)"/>
    <property type="match status" value="1"/>
</dbReference>
<evidence type="ECO:0000313" key="2">
    <source>
        <dbReference type="EMBL" id="RZF46136.1"/>
    </source>
</evidence>
<dbReference type="SMR" id="A0A482XJQ2"/>
<dbReference type="Proteomes" id="UP000291343">
    <property type="component" value="Unassembled WGS sequence"/>
</dbReference>
<dbReference type="STRING" id="195883.A0A482XJQ2"/>